<accession>A0ABR8UU18</accession>
<organism evidence="2 3">
    <name type="scientific">Arthrobacter gallicola</name>
    <dbReference type="NCBI Taxonomy" id="2762225"/>
    <lineage>
        <taxon>Bacteria</taxon>
        <taxon>Bacillati</taxon>
        <taxon>Actinomycetota</taxon>
        <taxon>Actinomycetes</taxon>
        <taxon>Micrococcales</taxon>
        <taxon>Micrococcaceae</taxon>
        <taxon>Arthrobacter</taxon>
    </lineage>
</organism>
<protein>
    <recommendedName>
        <fullName evidence="1">FDX-ACB domain-containing protein</fullName>
    </recommendedName>
</protein>
<keyword evidence="3" id="KW-1185">Reference proteome</keyword>
<dbReference type="Gene3D" id="3.30.70.380">
    <property type="entry name" value="Ferrodoxin-fold anticodon-binding domain"/>
    <property type="match status" value="1"/>
</dbReference>
<dbReference type="SUPFAM" id="SSF54991">
    <property type="entry name" value="Anticodon-binding domain of PheRS"/>
    <property type="match status" value="1"/>
</dbReference>
<dbReference type="InterPro" id="IPR036690">
    <property type="entry name" value="Fdx_antiC-bd_sf"/>
</dbReference>
<dbReference type="EMBL" id="JACSQD010000005">
    <property type="protein sequence ID" value="MBD7995867.1"/>
    <property type="molecule type" value="Genomic_DNA"/>
</dbReference>
<evidence type="ECO:0000259" key="1">
    <source>
        <dbReference type="PROSITE" id="PS51447"/>
    </source>
</evidence>
<gene>
    <name evidence="2" type="ORF">H9639_11215</name>
</gene>
<dbReference type="PROSITE" id="PS51447">
    <property type="entry name" value="FDX_ACB"/>
    <property type="match status" value="1"/>
</dbReference>
<sequence length="87" mass="8931">MREGAGELLEDIALFDVYAGKGIDEGHKSLAFALRFRAADRTLTADEASESVPPPSRWLVSGLVPCSGSLVVSAGLAGFPAGPAAIC</sequence>
<dbReference type="Pfam" id="PF03147">
    <property type="entry name" value="FDX-ACB"/>
    <property type="match status" value="1"/>
</dbReference>
<dbReference type="Proteomes" id="UP000609874">
    <property type="component" value="Unassembled WGS sequence"/>
</dbReference>
<evidence type="ECO:0000313" key="2">
    <source>
        <dbReference type="EMBL" id="MBD7995867.1"/>
    </source>
</evidence>
<name>A0ABR8UU18_9MICC</name>
<dbReference type="InterPro" id="IPR005121">
    <property type="entry name" value="Fdx_antiC-bd"/>
</dbReference>
<feature type="domain" description="FDX-ACB" evidence="1">
    <location>
        <begin position="1"/>
        <end position="71"/>
    </location>
</feature>
<comment type="caution">
    <text evidence="2">The sequence shown here is derived from an EMBL/GenBank/DDBJ whole genome shotgun (WGS) entry which is preliminary data.</text>
</comment>
<dbReference type="SMART" id="SM00896">
    <property type="entry name" value="FDX-ACB"/>
    <property type="match status" value="1"/>
</dbReference>
<reference evidence="2 3" key="1">
    <citation type="submission" date="2020-08" db="EMBL/GenBank/DDBJ databases">
        <title>A Genomic Blueprint of the Chicken Gut Microbiome.</title>
        <authorList>
            <person name="Gilroy R."/>
            <person name="Ravi A."/>
            <person name="Getino M."/>
            <person name="Pursley I."/>
            <person name="Horton D.L."/>
            <person name="Alikhan N.-F."/>
            <person name="Baker D."/>
            <person name="Gharbi K."/>
            <person name="Hall N."/>
            <person name="Watson M."/>
            <person name="Adriaenssens E.M."/>
            <person name="Foster-Nyarko E."/>
            <person name="Jarju S."/>
            <person name="Secka A."/>
            <person name="Antonio M."/>
            <person name="Oren A."/>
            <person name="Chaudhuri R."/>
            <person name="La Ragione R.M."/>
            <person name="Hildebrand F."/>
            <person name="Pallen M.J."/>
        </authorList>
    </citation>
    <scope>NUCLEOTIDE SEQUENCE [LARGE SCALE GENOMIC DNA]</scope>
    <source>
        <strain evidence="2 3">Sa2CUA1</strain>
    </source>
</reference>
<proteinExistence type="predicted"/>
<evidence type="ECO:0000313" key="3">
    <source>
        <dbReference type="Proteomes" id="UP000609874"/>
    </source>
</evidence>